<gene>
    <name evidence="1" type="ORF">M9H77_32237</name>
</gene>
<dbReference type="EMBL" id="CM044707">
    <property type="protein sequence ID" value="KAI5655050.1"/>
    <property type="molecule type" value="Genomic_DNA"/>
</dbReference>
<accession>A0ACC0A3R1</accession>
<name>A0ACC0A3R1_CATRO</name>
<evidence type="ECO:0000313" key="2">
    <source>
        <dbReference type="Proteomes" id="UP001060085"/>
    </source>
</evidence>
<evidence type="ECO:0000313" key="1">
    <source>
        <dbReference type="EMBL" id="KAI5655050.1"/>
    </source>
</evidence>
<proteinExistence type="predicted"/>
<keyword evidence="2" id="KW-1185">Reference proteome</keyword>
<comment type="caution">
    <text evidence="1">The sequence shown here is derived from an EMBL/GenBank/DDBJ whole genome shotgun (WGS) entry which is preliminary data.</text>
</comment>
<protein>
    <submittedName>
        <fullName evidence="1">Uncharacterized protein</fullName>
    </submittedName>
</protein>
<organism evidence="1 2">
    <name type="scientific">Catharanthus roseus</name>
    <name type="common">Madagascar periwinkle</name>
    <name type="synonym">Vinca rosea</name>
    <dbReference type="NCBI Taxonomy" id="4058"/>
    <lineage>
        <taxon>Eukaryota</taxon>
        <taxon>Viridiplantae</taxon>
        <taxon>Streptophyta</taxon>
        <taxon>Embryophyta</taxon>
        <taxon>Tracheophyta</taxon>
        <taxon>Spermatophyta</taxon>
        <taxon>Magnoliopsida</taxon>
        <taxon>eudicotyledons</taxon>
        <taxon>Gunneridae</taxon>
        <taxon>Pentapetalae</taxon>
        <taxon>asterids</taxon>
        <taxon>lamiids</taxon>
        <taxon>Gentianales</taxon>
        <taxon>Apocynaceae</taxon>
        <taxon>Rauvolfioideae</taxon>
        <taxon>Vinceae</taxon>
        <taxon>Catharanthinae</taxon>
        <taxon>Catharanthus</taxon>
    </lineage>
</organism>
<sequence>MEARHASLGRRTLEEIRQKRAAERLSKAPSGADLTKVANSNDVAGIRNSESGTRLSENDISGLLSQLKEMQKRNTELEEEKRLLSSKLQTTEVENDMLQKRLNDLEQNTVPSLRKALRDVAMEKDAAVVAREDLSAQLRTAKKRLKEAEEEQYRAEEDAAALRAELNSLQQQAMSSALSGIPSTGYSPDHLIVMEKEVASLKYQLEEELRLRQQERQQLLEEQARVSALISEKQDLEEKLAAISQTEKEEVTEKVTSRGFSIDDKEKLEKQLHDMAVAVERLENSRQKLLMEIDSQSSEIERLFEENSSLSSAYQESMAVVAHWENQVKDCLKQNEELRGMLDKLRMEQAGIPTFNSKVLRGGLESGKGGEDDQVYSAEIVSLKGQLSKEQSRSEALSAEVMQISARLQQVTQAYNGLARLYKPVLRNIESSLIKMKHEGSVSVQ</sequence>
<reference evidence="2" key="1">
    <citation type="journal article" date="2023" name="Nat. Plants">
        <title>Single-cell RNA sequencing provides a high-resolution roadmap for understanding the multicellular compartmentation of specialized metabolism.</title>
        <authorList>
            <person name="Sun S."/>
            <person name="Shen X."/>
            <person name="Li Y."/>
            <person name="Li Y."/>
            <person name="Wang S."/>
            <person name="Li R."/>
            <person name="Zhang H."/>
            <person name="Shen G."/>
            <person name="Guo B."/>
            <person name="Wei J."/>
            <person name="Xu J."/>
            <person name="St-Pierre B."/>
            <person name="Chen S."/>
            <person name="Sun C."/>
        </authorList>
    </citation>
    <scope>NUCLEOTIDE SEQUENCE [LARGE SCALE GENOMIC DNA]</scope>
</reference>
<dbReference type="Proteomes" id="UP001060085">
    <property type="component" value="Linkage Group LG07"/>
</dbReference>